<dbReference type="SUPFAM" id="SSF51445">
    <property type="entry name" value="(Trans)glycosidases"/>
    <property type="match status" value="1"/>
</dbReference>
<dbReference type="Pfam" id="PF26410">
    <property type="entry name" value="GH5_mannosidase"/>
    <property type="match status" value="1"/>
</dbReference>
<evidence type="ECO:0000256" key="5">
    <source>
        <dbReference type="ARBA" id="ARBA00022525"/>
    </source>
</evidence>
<gene>
    <name evidence="10" type="ORF">D8674_035485</name>
</gene>
<dbReference type="PANTHER" id="PTHR31451:SF39">
    <property type="entry name" value="MANNAN ENDO-1,4-BETA-MANNOSIDASE 1"/>
    <property type="match status" value="1"/>
</dbReference>
<keyword evidence="6" id="KW-0732">Signal</keyword>
<dbReference type="EC" id="3.2.1.78" evidence="4"/>
<evidence type="ECO:0000256" key="4">
    <source>
        <dbReference type="ARBA" id="ARBA00012706"/>
    </source>
</evidence>
<comment type="catalytic activity">
    <reaction evidence="1">
        <text>Random hydrolysis of (1-&gt;4)-beta-D-mannosidic linkages in mannans, galactomannans and glucomannans.</text>
        <dbReference type="EC" id="3.2.1.78"/>
    </reaction>
</comment>
<evidence type="ECO:0000256" key="3">
    <source>
        <dbReference type="ARBA" id="ARBA00005641"/>
    </source>
</evidence>
<reference evidence="10 11" key="1">
    <citation type="submission" date="2019-09" db="EMBL/GenBank/DDBJ databases">
        <authorList>
            <person name="Ou C."/>
        </authorList>
    </citation>
    <scope>NUCLEOTIDE SEQUENCE [LARGE SCALE GENOMIC DNA]</scope>
    <source>
        <strain evidence="10">S2</strain>
        <tissue evidence="10">Leaf</tissue>
    </source>
</reference>
<evidence type="ECO:0000256" key="2">
    <source>
        <dbReference type="ARBA" id="ARBA00004613"/>
    </source>
</evidence>
<dbReference type="GO" id="GO:0016985">
    <property type="term" value="F:mannan endo-1,4-beta-mannosidase activity"/>
    <property type="evidence" value="ECO:0007669"/>
    <property type="project" value="UniProtKB-EC"/>
</dbReference>
<evidence type="ECO:0000259" key="9">
    <source>
        <dbReference type="Pfam" id="PF26410"/>
    </source>
</evidence>
<accession>A0A5N5GCH5</accession>
<dbReference type="InterPro" id="IPR001547">
    <property type="entry name" value="Glyco_hydro_5"/>
</dbReference>
<keyword evidence="11" id="KW-1185">Reference proteome</keyword>
<dbReference type="EMBL" id="SMOL01000458">
    <property type="protein sequence ID" value="KAB2613169.1"/>
    <property type="molecule type" value="Genomic_DNA"/>
</dbReference>
<evidence type="ECO:0000313" key="10">
    <source>
        <dbReference type="EMBL" id="KAB2613169.1"/>
    </source>
</evidence>
<evidence type="ECO:0000313" key="11">
    <source>
        <dbReference type="Proteomes" id="UP000327157"/>
    </source>
</evidence>
<keyword evidence="7" id="KW-0378">Hydrolase</keyword>
<name>A0A5N5GCH5_9ROSA</name>
<evidence type="ECO:0000256" key="6">
    <source>
        <dbReference type="ARBA" id="ARBA00022729"/>
    </source>
</evidence>
<dbReference type="Proteomes" id="UP000327157">
    <property type="component" value="Chromosome 9"/>
</dbReference>
<proteinExistence type="inferred from homology"/>
<dbReference type="Gene3D" id="3.20.20.80">
    <property type="entry name" value="Glycosidases"/>
    <property type="match status" value="1"/>
</dbReference>
<evidence type="ECO:0000256" key="7">
    <source>
        <dbReference type="ARBA" id="ARBA00022801"/>
    </source>
</evidence>
<dbReference type="FunFam" id="3.20.20.80:FF:000012">
    <property type="entry name" value="Mannan endo-1,4-beta-mannosidase 6"/>
    <property type="match status" value="1"/>
</dbReference>
<comment type="subcellular location">
    <subcellularLocation>
        <location evidence="2">Secreted</location>
    </subcellularLocation>
</comment>
<reference evidence="10 11" key="3">
    <citation type="submission" date="2019-11" db="EMBL/GenBank/DDBJ databases">
        <title>A de novo genome assembly of a pear dwarfing rootstock.</title>
        <authorList>
            <person name="Wang F."/>
            <person name="Wang J."/>
            <person name="Li S."/>
            <person name="Zhang Y."/>
            <person name="Fang M."/>
            <person name="Ma L."/>
            <person name="Zhao Y."/>
            <person name="Jiang S."/>
        </authorList>
    </citation>
    <scope>NUCLEOTIDE SEQUENCE [LARGE SCALE GENOMIC DNA]</scope>
    <source>
        <strain evidence="10">S2</strain>
        <tissue evidence="10">Leaf</tissue>
    </source>
</reference>
<dbReference type="GO" id="GO:0000272">
    <property type="term" value="P:polysaccharide catabolic process"/>
    <property type="evidence" value="ECO:0007669"/>
    <property type="project" value="InterPro"/>
</dbReference>
<dbReference type="GO" id="GO:0005576">
    <property type="term" value="C:extracellular region"/>
    <property type="evidence" value="ECO:0007669"/>
    <property type="project" value="UniProtKB-SubCell"/>
</dbReference>
<keyword evidence="8" id="KW-0326">Glycosidase</keyword>
<comment type="similarity">
    <text evidence="3">Belongs to the glycosyl hydrolase 5 (cellulase A) family.</text>
</comment>
<dbReference type="AlphaFoldDB" id="A0A5N5GCH5"/>
<comment type="caution">
    <text evidence="10">The sequence shown here is derived from an EMBL/GenBank/DDBJ whole genome shotgun (WGS) entry which is preliminary data.</text>
</comment>
<organism evidence="10 11">
    <name type="scientific">Pyrus ussuriensis x Pyrus communis</name>
    <dbReference type="NCBI Taxonomy" id="2448454"/>
    <lineage>
        <taxon>Eukaryota</taxon>
        <taxon>Viridiplantae</taxon>
        <taxon>Streptophyta</taxon>
        <taxon>Embryophyta</taxon>
        <taxon>Tracheophyta</taxon>
        <taxon>Spermatophyta</taxon>
        <taxon>Magnoliopsida</taxon>
        <taxon>eudicotyledons</taxon>
        <taxon>Gunneridae</taxon>
        <taxon>Pentapetalae</taxon>
        <taxon>rosids</taxon>
        <taxon>fabids</taxon>
        <taxon>Rosales</taxon>
        <taxon>Rosaceae</taxon>
        <taxon>Amygdaloideae</taxon>
        <taxon>Maleae</taxon>
        <taxon>Pyrus</taxon>
    </lineage>
</organism>
<feature type="domain" description="Glycoside hydrolase family 5" evidence="9">
    <location>
        <begin position="28"/>
        <end position="363"/>
    </location>
</feature>
<dbReference type="InterPro" id="IPR045053">
    <property type="entry name" value="MAN-like"/>
</dbReference>
<reference evidence="11" key="2">
    <citation type="submission" date="2019-10" db="EMBL/GenBank/DDBJ databases">
        <title>A de novo genome assembly of a pear dwarfing rootstock.</title>
        <authorList>
            <person name="Wang F."/>
            <person name="Wang J."/>
            <person name="Li S."/>
            <person name="Zhang Y."/>
            <person name="Fang M."/>
            <person name="Ma L."/>
            <person name="Zhao Y."/>
            <person name="Jiang S."/>
        </authorList>
    </citation>
    <scope>NUCLEOTIDE SEQUENCE [LARGE SCALE GENOMIC DNA]</scope>
</reference>
<evidence type="ECO:0000256" key="1">
    <source>
        <dbReference type="ARBA" id="ARBA00001678"/>
    </source>
</evidence>
<evidence type="ECO:0000256" key="8">
    <source>
        <dbReference type="ARBA" id="ARBA00023295"/>
    </source>
</evidence>
<sequence length="400" mass="45023">MYKSGIYADATSRPHLYCKGEASFGSSTFVQTEGTRFVMNGKPFYINGFNAYWMMYMASDPSTRDKVTSAFQQTSKYGMNVARTWGFSDGGTDRPLQTSPGSYNEDTFKGLDFVISEAKKFDVYVILSFVNNYSDFGGRKQYVQWARDRGQSISSDDDFYTNAVVKGYYKDHIQTVLTRTNSITNVAYRDDPTIFAWELINEPRCQSDVSGALVEQWVKEMAAHVKSIDSQHLLEIGLEGFYGQTTPDKKQFNPGNQEYGSDFTASNLLPQIDFATIHIYAEQWLLGSSEEAQDAFVDKWVQEHIQDCNTVVKKPLILGEFGKSYKLPGYSLEKRNSYFAKLYNDIYNSASTGGSCVGGLFWQLMAQGMENFGDGYEVVLEESPTTANVIDQQSRKLGGL</sequence>
<dbReference type="PANTHER" id="PTHR31451">
    <property type="match status" value="1"/>
</dbReference>
<keyword evidence="5" id="KW-0964">Secreted</keyword>
<dbReference type="OrthoDB" id="406631at2759"/>
<protein>
    <recommendedName>
        <fullName evidence="4">mannan endo-1,4-beta-mannosidase</fullName>
        <ecNumber evidence="4">3.2.1.78</ecNumber>
    </recommendedName>
</protein>
<dbReference type="InterPro" id="IPR017853">
    <property type="entry name" value="GH"/>
</dbReference>